<dbReference type="EMBL" id="VCUW02000005">
    <property type="protein sequence ID" value="TRG50181.1"/>
    <property type="molecule type" value="Genomic_DNA"/>
</dbReference>
<reference evidence="22" key="5">
    <citation type="submission" date="2018-09" db="EMBL/GenBank/DDBJ databases">
        <authorList>
            <consortium name="NARMS: The National Antimicrobial Resistance Monitoring System"/>
        </authorList>
    </citation>
    <scope>NUCLEOTIDE SEQUENCE</scope>
    <source>
        <strain evidence="16">FSIS11811949</strain>
        <strain evidence="22">FSIS11813686</strain>
        <strain evidence="11">FSIS11813694</strain>
        <strain evidence="17">FSIS11813894</strain>
        <strain evidence="7">FSIS11921149</strain>
        <strain evidence="13">FSIS1605746</strain>
    </source>
</reference>
<evidence type="ECO:0000313" key="10">
    <source>
        <dbReference type="EMBL" id="EBX5015336.1"/>
    </source>
</evidence>
<dbReference type="EMBL" id="AAHLLN010000004">
    <property type="protein sequence ID" value="EBX5015336.1"/>
    <property type="molecule type" value="Genomic_DNA"/>
</dbReference>
<dbReference type="InterPro" id="IPR000259">
    <property type="entry name" value="Adhesion_dom_fimbrial"/>
</dbReference>
<evidence type="ECO:0000256" key="4">
    <source>
        <dbReference type="ARBA" id="ARBA00023263"/>
    </source>
</evidence>
<evidence type="ECO:0000256" key="5">
    <source>
        <dbReference type="SAM" id="SignalP"/>
    </source>
</evidence>
<dbReference type="EMBL" id="AAFZFQ010000003">
    <property type="protein sequence ID" value="EBL4822018.1"/>
    <property type="molecule type" value="Genomic_DNA"/>
</dbReference>
<evidence type="ECO:0000313" key="19">
    <source>
        <dbReference type="EMBL" id="ECU4734183.1"/>
    </source>
</evidence>
<evidence type="ECO:0000313" key="11">
    <source>
        <dbReference type="EMBL" id="EBZ0400976.1"/>
    </source>
</evidence>
<reference evidence="26 27" key="6">
    <citation type="journal article" date="2019" name="Appl. Environ. Microbiol.">
        <title>Clinically Unreported Salmonellosis Outbreak Detected via Comparative Genomic Analysis of Municipal Wastewater Salmonella Isolates.</title>
        <authorList>
            <person name="Diemert S."/>
            <person name="Yan T."/>
        </authorList>
    </citation>
    <scope>NUCLEOTIDE SEQUENCE [LARGE SCALE GENOMIC DNA]</scope>
    <source>
        <strain evidence="26 27">HIY0183</strain>
    </source>
</reference>
<dbReference type="EMBL" id="AAKKDH010000005">
    <property type="protein sequence ID" value="ECS6135150.1"/>
    <property type="molecule type" value="Genomic_DNA"/>
</dbReference>
<evidence type="ECO:0000313" key="27">
    <source>
        <dbReference type="Proteomes" id="UP000319232"/>
    </source>
</evidence>
<evidence type="ECO:0000313" key="22">
    <source>
        <dbReference type="EMBL" id="ECV0505571.1"/>
    </source>
</evidence>
<evidence type="ECO:0000313" key="14">
    <source>
        <dbReference type="EMBL" id="ECS2828799.1"/>
    </source>
</evidence>
<dbReference type="EMBL" id="AAKOYA010000039">
    <property type="protein sequence ID" value="ECU1189064.1"/>
    <property type="molecule type" value="Genomic_DNA"/>
</dbReference>
<evidence type="ECO:0000313" key="24">
    <source>
        <dbReference type="EMBL" id="HAE4846782.1"/>
    </source>
</evidence>
<evidence type="ECO:0000313" key="12">
    <source>
        <dbReference type="EMBL" id="ECB8976603.1"/>
    </source>
</evidence>
<dbReference type="Pfam" id="PF00419">
    <property type="entry name" value="Fimbrial"/>
    <property type="match status" value="1"/>
</dbReference>
<dbReference type="PANTHER" id="PTHR33420:SF12">
    <property type="entry name" value="FIMBRIN-LIKE PROTEIN FIMI-RELATED"/>
    <property type="match status" value="1"/>
</dbReference>
<evidence type="ECO:0000313" key="25">
    <source>
        <dbReference type="EMBL" id="HAE8372243.1"/>
    </source>
</evidence>
<evidence type="ECO:0000313" key="23">
    <source>
        <dbReference type="EMBL" id="HAB3942039.1"/>
    </source>
</evidence>
<evidence type="ECO:0000256" key="3">
    <source>
        <dbReference type="ARBA" id="ARBA00022729"/>
    </source>
</evidence>
<feature type="domain" description="Fimbrial-type adhesion" evidence="6">
    <location>
        <begin position="247"/>
        <end position="408"/>
    </location>
</feature>
<accession>A0A2T8LZC8</accession>
<dbReference type="InterPro" id="IPR036937">
    <property type="entry name" value="Adhesion_dom_fimbrial_sf"/>
</dbReference>
<evidence type="ECO:0000313" key="17">
    <source>
        <dbReference type="EMBL" id="ECT3926223.1"/>
    </source>
</evidence>
<evidence type="ECO:0000313" key="21">
    <source>
        <dbReference type="EMBL" id="ECV0340947.1"/>
    </source>
</evidence>
<dbReference type="EMBL" id="AAHFSU010000007">
    <property type="protein sequence ID" value="EBV5959766.1"/>
    <property type="molecule type" value="Genomic_DNA"/>
</dbReference>
<dbReference type="SUPFAM" id="SSF49401">
    <property type="entry name" value="Bacterial adhesins"/>
    <property type="match status" value="1"/>
</dbReference>
<protein>
    <submittedName>
        <fullName evidence="23">Fimbrial protein</fullName>
    </submittedName>
    <submittedName>
        <fullName evidence="22">Fimbrial-like adhesin</fullName>
    </submittedName>
</protein>
<feature type="chain" id="PRO_5035054696" evidence="5">
    <location>
        <begin position="22"/>
        <end position="409"/>
    </location>
</feature>
<dbReference type="EMBL" id="AAHZBB010000021">
    <property type="protein sequence ID" value="ECB8976603.1"/>
    <property type="molecule type" value="Genomic_DNA"/>
</dbReference>
<evidence type="ECO:0000313" key="8">
    <source>
        <dbReference type="EMBL" id="EBV5959766.1"/>
    </source>
</evidence>
<dbReference type="InterPro" id="IPR008966">
    <property type="entry name" value="Adhesion_dom_sf"/>
</dbReference>
<evidence type="ECO:0000313" key="13">
    <source>
        <dbReference type="EMBL" id="ECS2637211.1"/>
    </source>
</evidence>
<dbReference type="EMBL" id="DAAGON010000005">
    <property type="protein sequence ID" value="HAB3942039.1"/>
    <property type="molecule type" value="Genomic_DNA"/>
</dbReference>
<dbReference type="EMBL" id="AAKSWZ010000030">
    <property type="protein sequence ID" value="ECV0505571.1"/>
    <property type="molecule type" value="Genomic_DNA"/>
</dbReference>
<name>A0A2T8LZC8_SALAN</name>
<dbReference type="Gene3D" id="2.60.40.1090">
    <property type="entry name" value="Fimbrial-type adhesion domain"/>
    <property type="match status" value="1"/>
</dbReference>
<dbReference type="InterPro" id="IPR017014">
    <property type="entry name" value="Fimbrial-like_YadC"/>
</dbReference>
<dbReference type="EMBL" id="AAKLVW010000046">
    <property type="protein sequence ID" value="ECT1479190.1"/>
    <property type="molecule type" value="Genomic_DNA"/>
</dbReference>
<dbReference type="EMBL" id="AAKQAO010000003">
    <property type="protein sequence ID" value="ECU4734183.1"/>
    <property type="molecule type" value="Genomic_DNA"/>
</dbReference>
<comment type="subcellular location">
    <subcellularLocation>
        <location evidence="1">Fimbrium</location>
    </subcellularLocation>
</comment>
<dbReference type="EMBL" id="AAKJAJ010000004">
    <property type="protein sequence ID" value="ECS2637211.1"/>
    <property type="molecule type" value="Genomic_DNA"/>
</dbReference>
<reference evidence="12" key="7">
    <citation type="submission" date="2019-04" db="EMBL/GenBank/DDBJ databases">
        <authorList>
            <consortium name="GenomeTrakr network: Whole genome sequencing for foodborne pathogen traceback"/>
        </authorList>
    </citation>
    <scope>NUCLEOTIDE SEQUENCE</scope>
    <source>
        <strain evidence="9">AZ-TG74568</strain>
        <strain evidence="8">AZ-TG74784</strain>
        <strain evidence="18">FSIS11808940</strain>
        <strain evidence="12">FSIS11919908</strain>
        <strain evidence="15">FSIS1609251</strain>
        <strain evidence="21">FSIS21822075</strain>
        <strain evidence="19">HIY0183</strain>
    </source>
</reference>
<comment type="similarity">
    <text evidence="2">Belongs to the fimbrial protein family.</text>
</comment>
<evidence type="ECO:0000313" key="16">
    <source>
        <dbReference type="EMBL" id="ECT1479190.1"/>
    </source>
</evidence>
<evidence type="ECO:0000256" key="1">
    <source>
        <dbReference type="ARBA" id="ARBA00004561"/>
    </source>
</evidence>
<dbReference type="EMBL" id="DAATFV010000003">
    <property type="protein sequence ID" value="HAE8372243.1"/>
    <property type="molecule type" value="Genomic_DNA"/>
</dbReference>
<evidence type="ECO:0000313" key="18">
    <source>
        <dbReference type="EMBL" id="ECU1189064.1"/>
    </source>
</evidence>
<dbReference type="EMBL" id="AAKMPV010000044">
    <property type="protein sequence ID" value="ECT3926223.1"/>
    <property type="molecule type" value="Genomic_DNA"/>
</dbReference>
<evidence type="ECO:0000313" key="20">
    <source>
        <dbReference type="EMBL" id="ECU7855529.1"/>
    </source>
</evidence>
<evidence type="ECO:0000313" key="26">
    <source>
        <dbReference type="EMBL" id="TRG50181.1"/>
    </source>
</evidence>
<reference evidence="14" key="4">
    <citation type="submission" date="2018-07" db="EMBL/GenBank/DDBJ databases">
        <authorList>
            <consortium name="PulseNet: The National Subtyping Network for Foodborne Disease Surveillance"/>
            <person name="Tarr C.L."/>
            <person name="Trees E."/>
            <person name="Katz L.S."/>
            <person name="Carleton-Romer H.A."/>
            <person name="Stroika S."/>
            <person name="Kucerova Z."/>
            <person name="Roache K.F."/>
            <person name="Sabol A.L."/>
            <person name="Besser J."/>
            <person name="Gerner-Smidt P."/>
        </authorList>
    </citation>
    <scope>NUCLEOTIDE SEQUENCE</scope>
    <source>
        <strain evidence="14">PNUSAS001766</strain>
    </source>
</reference>
<dbReference type="EMBL" id="AAKRBH010000004">
    <property type="protein sequence ID" value="ECU7855529.1"/>
    <property type="molecule type" value="Genomic_DNA"/>
</dbReference>
<keyword evidence="3 5" id="KW-0732">Signal</keyword>
<reference evidence="23" key="1">
    <citation type="journal article" date="2018" name="Genome Biol.">
        <title>SKESA: strategic k-mer extension for scrupulous assemblies.</title>
        <authorList>
            <person name="Souvorov A."/>
            <person name="Agarwala R."/>
            <person name="Lipman D.J."/>
        </authorList>
    </citation>
    <scope>NUCLEOTIDE SEQUENCE</scope>
    <source>
        <strain evidence="25">CDC B1487</strain>
        <strain evidence="24">M131</strain>
        <strain evidence="23">Salmonella enterica</strain>
    </source>
</reference>
<dbReference type="EMBL" id="AAKJCB010000024">
    <property type="protein sequence ID" value="ECS2828799.1"/>
    <property type="molecule type" value="Genomic_DNA"/>
</dbReference>
<reference evidence="20" key="2">
    <citation type="submission" date="2018-07" db="EMBL/GenBank/DDBJ databases">
        <authorList>
            <consortium name="Veterinary Laboratory Investigation and Response Network"/>
        </authorList>
    </citation>
    <scope>NUCLEOTIDE SEQUENCE</scope>
    <source>
        <strain evidence="20">V-CLASP-D-45</strain>
    </source>
</reference>
<evidence type="ECO:0000259" key="6">
    <source>
        <dbReference type="Pfam" id="PF00419"/>
    </source>
</evidence>
<comment type="caution">
    <text evidence="22">The sequence shown here is derived from an EMBL/GenBank/DDBJ whole genome shotgun (WGS) entry which is preliminary data.</text>
</comment>
<dbReference type="AlphaFoldDB" id="A0A2T8LZC8"/>
<sequence>MTIKFRMLCLLLSTLSLFSPASYGWSVFVGDYGNVNSSNISSSISDITVDFNPTTFVKPLAMHEGNGLREIAVTDAARDLDPHTGLSCNKDGNEGQADLHHGYIDSGLTYNGNKLWKTNITGLYFALEFTSINFGGQYYSEQFWVNWASGDSAAKSFNMHTIMGADQRTKNGMCDRATNWKYYAYGGIVLWIKYHIYIDDKFNPNGATSLPITFLKSSIYDLKFNTPYTSDTAQHSVSYVFNSGTLNINYPTCTASAVTGEGVSNATVPFGRVSAEDIVNGSTTMQKTFSIELSNCKYVKNLNVTLDSTNIGTTDKTLLSNTLTSSAASGIGVMIEGEKNPLSTSDWTLLKPRDSTSVYKFTNTPDYTNSDIGNSTQTMNFRATLKQDGSNVINAGEFKATGRFTINYP</sequence>
<keyword evidence="4" id="KW-0281">Fimbrium</keyword>
<dbReference type="GO" id="GO:0043709">
    <property type="term" value="P:cell adhesion involved in single-species biofilm formation"/>
    <property type="evidence" value="ECO:0007669"/>
    <property type="project" value="TreeGrafter"/>
</dbReference>
<dbReference type="EMBL" id="AAHFTY010000005">
    <property type="protein sequence ID" value="EBV6101532.1"/>
    <property type="molecule type" value="Genomic_DNA"/>
</dbReference>
<organism evidence="22">
    <name type="scientific">Salmonella anatum</name>
    <dbReference type="NCBI Taxonomy" id="58712"/>
    <lineage>
        <taxon>Bacteria</taxon>
        <taxon>Pseudomonadati</taxon>
        <taxon>Pseudomonadota</taxon>
        <taxon>Gammaproteobacteria</taxon>
        <taxon>Enterobacterales</taxon>
        <taxon>Enterobacteriaceae</taxon>
        <taxon>Salmonella</taxon>
    </lineage>
</organism>
<dbReference type="Proteomes" id="UP000319232">
    <property type="component" value="Unassembled WGS sequence"/>
</dbReference>
<evidence type="ECO:0000313" key="15">
    <source>
        <dbReference type="EMBL" id="ECS6135150.1"/>
    </source>
</evidence>
<dbReference type="EMBL" id="DAASBR010000002">
    <property type="protein sequence ID" value="HAE4846782.1"/>
    <property type="molecule type" value="Genomic_DNA"/>
</dbReference>
<dbReference type="EMBL" id="AAKSYA010000041">
    <property type="protein sequence ID" value="ECV0340947.1"/>
    <property type="molecule type" value="Genomic_DNA"/>
</dbReference>
<evidence type="ECO:0000256" key="2">
    <source>
        <dbReference type="ARBA" id="ARBA00006671"/>
    </source>
</evidence>
<gene>
    <name evidence="14" type="ORF">A2O73_22285</name>
    <name evidence="13" type="ORF">AZF31_07595</name>
    <name evidence="20" type="ORF">BEU90_13190</name>
    <name evidence="15" type="ORF">BUM38_09100</name>
    <name evidence="22" type="ORF">D3F51_17455</name>
    <name evidence="21" type="ORF">D3T63_20910</name>
    <name evidence="17" type="ORF">D4T67_20110</name>
    <name evidence="11" type="ORF">D6A11_17890</name>
    <name evidence="18" type="ORF">DNB52_20025</name>
    <name evidence="10" type="ORF">DSF50_08395</name>
    <name evidence="16" type="ORF">DUZ69_18570</name>
    <name evidence="19" type="ORF">EVA07_04085</name>
    <name evidence="12" type="ORF">FAC46_20425</name>
    <name evidence="7" type="ORF">FFW56_04795</name>
    <name evidence="26" type="ORF">FG704_009400</name>
    <name evidence="24" type="ORF">G4D51_000268</name>
    <name evidence="23" type="ORF">GB592_13220</name>
    <name evidence="25" type="ORF">GNC26_000775</name>
    <name evidence="9" type="ORF">OB37_13625</name>
    <name evidence="8" type="ORF">SQ33_16605</name>
</gene>
<evidence type="ECO:0000313" key="9">
    <source>
        <dbReference type="EMBL" id="EBV6101532.1"/>
    </source>
</evidence>
<dbReference type="NCBIfam" id="NF007270">
    <property type="entry name" value="PRK09723.1-4"/>
    <property type="match status" value="1"/>
</dbReference>
<proteinExistence type="inferred from homology"/>
<dbReference type="RefSeq" id="WP_023243748.1">
    <property type="nucleotide sequence ID" value="NZ_CALPAM010000002.1"/>
</dbReference>
<reference evidence="23" key="8">
    <citation type="submission" date="2019-10" db="EMBL/GenBank/DDBJ databases">
        <authorList>
            <consortium name="NCBI Pathogen Detection Project"/>
        </authorList>
    </citation>
    <scope>NUCLEOTIDE SEQUENCE</scope>
    <source>
        <strain evidence="25">CDC B1487</strain>
        <strain evidence="24">M131</strain>
        <strain evidence="23">Salmonella enterica</strain>
    </source>
</reference>
<dbReference type="PIRSF" id="PIRSF033053">
    <property type="entry name" value="UCP033503_fimbr"/>
    <property type="match status" value="1"/>
</dbReference>
<dbReference type="InterPro" id="IPR050263">
    <property type="entry name" value="Bact_Fimbrial_Adh_Pro"/>
</dbReference>
<reference evidence="10" key="3">
    <citation type="submission" date="2018-07" db="EMBL/GenBank/DDBJ databases">
        <authorList>
            <person name="Ashton P.M."/>
            <person name="Dallman T."/>
            <person name="Nair S."/>
            <person name="De Pinna E."/>
            <person name="Peters T."/>
            <person name="Grant K."/>
        </authorList>
    </citation>
    <scope>NUCLEOTIDE SEQUENCE</scope>
    <source>
        <strain evidence="10">373208</strain>
    </source>
</reference>
<dbReference type="GO" id="GO:0009289">
    <property type="term" value="C:pilus"/>
    <property type="evidence" value="ECO:0007669"/>
    <property type="project" value="UniProtKB-SubCell"/>
</dbReference>
<feature type="signal peptide" evidence="5">
    <location>
        <begin position="1"/>
        <end position="21"/>
    </location>
</feature>
<evidence type="ECO:0000313" key="7">
    <source>
        <dbReference type="EMBL" id="EBL4822018.1"/>
    </source>
</evidence>
<dbReference type="EMBL" id="AAHPVZ010000072">
    <property type="protein sequence ID" value="EBZ0400976.1"/>
    <property type="molecule type" value="Genomic_DNA"/>
</dbReference>
<dbReference type="PANTHER" id="PTHR33420">
    <property type="entry name" value="FIMBRIAL SUBUNIT ELFA-RELATED"/>
    <property type="match status" value="1"/>
</dbReference>